<comment type="caution">
    <text evidence="11">The sequence shown here is derived from an EMBL/GenBank/DDBJ whole genome shotgun (WGS) entry which is preliminary data.</text>
</comment>
<feature type="transmembrane region" description="Helical" evidence="9">
    <location>
        <begin position="238"/>
        <end position="259"/>
    </location>
</feature>
<dbReference type="GO" id="GO:0005886">
    <property type="term" value="C:plasma membrane"/>
    <property type="evidence" value="ECO:0007669"/>
    <property type="project" value="UniProtKB-SubCell"/>
</dbReference>
<dbReference type="SUPFAM" id="SSF103473">
    <property type="entry name" value="MFS general substrate transporter"/>
    <property type="match status" value="1"/>
</dbReference>
<evidence type="ECO:0000259" key="10">
    <source>
        <dbReference type="PROSITE" id="PS50850"/>
    </source>
</evidence>
<dbReference type="PATRIC" id="fig|762836.4.peg.4133"/>
<dbReference type="PROSITE" id="PS50850">
    <property type="entry name" value="MFS"/>
    <property type="match status" value="1"/>
</dbReference>
<feature type="transmembrane region" description="Helical" evidence="9">
    <location>
        <begin position="99"/>
        <end position="118"/>
    </location>
</feature>
<evidence type="ECO:0000256" key="9">
    <source>
        <dbReference type="SAM" id="Phobius"/>
    </source>
</evidence>
<dbReference type="PANTHER" id="PTHR43271:SF1">
    <property type="entry name" value="INNER MEMBRANE TRANSPORT PROTEIN YNFM"/>
    <property type="match status" value="1"/>
</dbReference>
<dbReference type="GO" id="GO:0022857">
    <property type="term" value="F:transmembrane transporter activity"/>
    <property type="evidence" value="ECO:0007669"/>
    <property type="project" value="InterPro"/>
</dbReference>
<comment type="similarity">
    <text evidence="2">Belongs to the major facilitator superfamily.</text>
</comment>
<feature type="domain" description="Major facilitator superfamily (MFS) profile" evidence="10">
    <location>
        <begin position="29"/>
        <end position="412"/>
    </location>
</feature>
<dbReference type="InterPro" id="IPR020846">
    <property type="entry name" value="MFS_dom"/>
</dbReference>
<accession>A0A1E7WDU2</accession>
<evidence type="ECO:0000256" key="4">
    <source>
        <dbReference type="ARBA" id="ARBA00022475"/>
    </source>
</evidence>
<comment type="subcellular location">
    <subcellularLocation>
        <location evidence="1">Cell membrane</location>
        <topology evidence="1">Multi-pass membrane protein</topology>
    </subcellularLocation>
</comment>
<dbReference type="InterPro" id="IPR036259">
    <property type="entry name" value="MFS_trans_sf"/>
</dbReference>
<proteinExistence type="inferred from homology"/>
<feature type="transmembrane region" description="Helical" evidence="9">
    <location>
        <begin position="302"/>
        <end position="318"/>
    </location>
</feature>
<evidence type="ECO:0000313" key="11">
    <source>
        <dbReference type="EMBL" id="OEZ96231.1"/>
    </source>
</evidence>
<evidence type="ECO:0000256" key="8">
    <source>
        <dbReference type="SAM" id="MobiDB-lite"/>
    </source>
</evidence>
<feature type="region of interest" description="Disordered" evidence="8">
    <location>
        <begin position="1"/>
        <end position="21"/>
    </location>
</feature>
<dbReference type="OrthoDB" id="63984at2"/>
<feature type="transmembrane region" description="Helical" evidence="9">
    <location>
        <begin position="124"/>
        <end position="145"/>
    </location>
</feature>
<dbReference type="RefSeq" id="WP_070250468.1">
    <property type="nucleotide sequence ID" value="NZ_LROM01000112.1"/>
</dbReference>
<gene>
    <name evidence="11" type="primary">ynfM</name>
    <name evidence="11" type="ORF">DUPY_40100</name>
</gene>
<evidence type="ECO:0000256" key="7">
    <source>
        <dbReference type="ARBA" id="ARBA00023136"/>
    </source>
</evidence>
<dbReference type="AlphaFoldDB" id="A0A1E7WDU2"/>
<evidence type="ECO:0000256" key="5">
    <source>
        <dbReference type="ARBA" id="ARBA00022692"/>
    </source>
</evidence>
<feature type="transmembrane region" description="Helical" evidence="9">
    <location>
        <begin position="36"/>
        <end position="55"/>
    </location>
</feature>
<feature type="transmembrane region" description="Helical" evidence="9">
    <location>
        <begin position="183"/>
        <end position="204"/>
    </location>
</feature>
<feature type="transmembrane region" description="Helical" evidence="9">
    <location>
        <begin position="271"/>
        <end position="290"/>
    </location>
</feature>
<keyword evidence="6 9" id="KW-1133">Transmembrane helix</keyword>
<dbReference type="EMBL" id="LROM01000112">
    <property type="protein sequence ID" value="OEZ96231.1"/>
    <property type="molecule type" value="Genomic_DNA"/>
</dbReference>
<evidence type="ECO:0000256" key="3">
    <source>
        <dbReference type="ARBA" id="ARBA00022448"/>
    </source>
</evidence>
<dbReference type="InterPro" id="IPR011701">
    <property type="entry name" value="MFS"/>
</dbReference>
<dbReference type="CDD" id="cd17324">
    <property type="entry name" value="MFS_NepI_like"/>
    <property type="match status" value="1"/>
</dbReference>
<feature type="transmembrane region" description="Helical" evidence="9">
    <location>
        <begin position="324"/>
        <end position="348"/>
    </location>
</feature>
<protein>
    <submittedName>
        <fullName evidence="11">Inner membrane transport protein YnfM</fullName>
    </submittedName>
</protein>
<feature type="transmembrane region" description="Helical" evidence="9">
    <location>
        <begin position="386"/>
        <end position="405"/>
    </location>
</feature>
<dbReference type="Gene3D" id="1.20.1250.20">
    <property type="entry name" value="MFS general substrate transporter like domains"/>
    <property type="match status" value="1"/>
</dbReference>
<reference evidence="12" key="1">
    <citation type="journal article" date="2016" name="Front. Microbiol.">
        <title>Molecular Keys to the Janthinobacterium and Duganella spp. Interaction with the Plant Pathogen Fusarium graminearum.</title>
        <authorList>
            <person name="Haack F.S."/>
            <person name="Poehlein A."/>
            <person name="Kroger C."/>
            <person name="Voigt C.A."/>
            <person name="Piepenbring M."/>
            <person name="Bode H.B."/>
            <person name="Daniel R."/>
            <person name="Schafer W."/>
            <person name="Streit W.R."/>
        </authorList>
    </citation>
    <scope>NUCLEOTIDE SEQUENCE [LARGE SCALE GENOMIC DNA]</scope>
    <source>
        <strain evidence="12">T54</strain>
    </source>
</reference>
<organism evidence="11 12">
    <name type="scientific">Duganella phyllosphaerae</name>
    <dbReference type="NCBI Taxonomy" id="762836"/>
    <lineage>
        <taxon>Bacteria</taxon>
        <taxon>Pseudomonadati</taxon>
        <taxon>Pseudomonadota</taxon>
        <taxon>Betaproteobacteria</taxon>
        <taxon>Burkholderiales</taxon>
        <taxon>Oxalobacteraceae</taxon>
        <taxon>Telluria group</taxon>
        <taxon>Duganella</taxon>
    </lineage>
</organism>
<evidence type="ECO:0000256" key="2">
    <source>
        <dbReference type="ARBA" id="ARBA00008335"/>
    </source>
</evidence>
<evidence type="ECO:0000256" key="6">
    <source>
        <dbReference type="ARBA" id="ARBA00022989"/>
    </source>
</evidence>
<keyword evidence="3" id="KW-0813">Transport</keyword>
<feature type="transmembrane region" description="Helical" evidence="9">
    <location>
        <begin position="67"/>
        <end position="87"/>
    </location>
</feature>
<keyword evidence="5 9" id="KW-0812">Transmembrane</keyword>
<evidence type="ECO:0000256" key="1">
    <source>
        <dbReference type="ARBA" id="ARBA00004651"/>
    </source>
</evidence>
<name>A0A1E7WDU2_9BURK</name>
<dbReference type="PROSITE" id="PS00216">
    <property type="entry name" value="SUGAR_TRANSPORT_1"/>
    <property type="match status" value="2"/>
</dbReference>
<dbReference type="Pfam" id="PF07690">
    <property type="entry name" value="MFS_1"/>
    <property type="match status" value="2"/>
</dbReference>
<keyword evidence="7 9" id="KW-0472">Membrane</keyword>
<feature type="transmembrane region" description="Helical" evidence="9">
    <location>
        <begin position="360"/>
        <end position="380"/>
    </location>
</feature>
<keyword evidence="4" id="KW-1003">Cell membrane</keyword>
<feature type="transmembrane region" description="Helical" evidence="9">
    <location>
        <begin position="152"/>
        <end position="171"/>
    </location>
</feature>
<dbReference type="PANTHER" id="PTHR43271">
    <property type="entry name" value="BLL2771 PROTEIN"/>
    <property type="match status" value="1"/>
</dbReference>
<keyword evidence="12" id="KW-1185">Reference proteome</keyword>
<dbReference type="Proteomes" id="UP000175989">
    <property type="component" value="Unassembled WGS sequence"/>
</dbReference>
<sequence>MSTAATATITSPLPSQPKPAPRIAAGTADFKRSNRAMFFGGFSCFALLYCVQPLMPLLSHEFALSAAQSSLALSISTAALAVSLVVSSAISERLGRKPLMVAAMAIAAVMTVLCAFAHNYHQLLAMRALLGVALGGMPAIAMAYLGEEIEPTSLGLSMGLYISGSAFGGMAGRGITSVLSDHFSWRLAVGIVGVAGILAAWEFWRSLPASRHFAPSNGGWRTLPAGFKLHLSDAGLPWMFALAFLLMGAFVSLYNYIAYRLLGAPFGLSQSLVGMVSFLYLLGIYSSVWAGKLADRFGRRHVLWAVMALMLTGLLLTLSNWLPLIIAGVALFTYGFFATHSVASSWVGRRALSNKALASALYLFFYYLGSSVVGSATGVMWERSGWPGVVMVLGASLGLGLLVALRLRSLAPLGAAEK</sequence>
<evidence type="ECO:0000313" key="12">
    <source>
        <dbReference type="Proteomes" id="UP000175989"/>
    </source>
</evidence>
<feature type="compositionally biased region" description="Polar residues" evidence="8">
    <location>
        <begin position="1"/>
        <end position="13"/>
    </location>
</feature>
<dbReference type="InterPro" id="IPR005829">
    <property type="entry name" value="Sugar_transporter_CS"/>
</dbReference>